<reference evidence="2" key="1">
    <citation type="submission" date="2024-03" db="EMBL/GenBank/DDBJ databases">
        <title>WGS assembly of Saponaria officinalis var. Norfolk2.</title>
        <authorList>
            <person name="Jenkins J."/>
            <person name="Shu S."/>
            <person name="Grimwood J."/>
            <person name="Barry K."/>
            <person name="Goodstein D."/>
            <person name="Schmutz J."/>
            <person name="Leebens-Mack J."/>
            <person name="Osbourn A."/>
        </authorList>
    </citation>
    <scope>NUCLEOTIDE SEQUENCE [LARGE SCALE GENOMIC DNA]</scope>
    <source>
        <strain evidence="2">JIC</strain>
    </source>
</reference>
<dbReference type="PANTHER" id="PTHR34952">
    <property type="entry name" value="OS05G0113500 PROTEIN"/>
    <property type="match status" value="1"/>
</dbReference>
<feature type="region of interest" description="Disordered" evidence="1">
    <location>
        <begin position="99"/>
        <end position="122"/>
    </location>
</feature>
<name>A0AAW1IKL9_SAPOF</name>
<dbReference type="EMBL" id="JBDFQZ010000009">
    <property type="protein sequence ID" value="KAK9689923.1"/>
    <property type="molecule type" value="Genomic_DNA"/>
</dbReference>
<dbReference type="AlphaFoldDB" id="A0AAW1IKL9"/>
<feature type="compositionally biased region" description="Basic residues" evidence="1">
    <location>
        <begin position="177"/>
        <end position="190"/>
    </location>
</feature>
<organism evidence="2 3">
    <name type="scientific">Saponaria officinalis</name>
    <name type="common">Common soapwort</name>
    <name type="synonym">Lychnis saponaria</name>
    <dbReference type="NCBI Taxonomy" id="3572"/>
    <lineage>
        <taxon>Eukaryota</taxon>
        <taxon>Viridiplantae</taxon>
        <taxon>Streptophyta</taxon>
        <taxon>Embryophyta</taxon>
        <taxon>Tracheophyta</taxon>
        <taxon>Spermatophyta</taxon>
        <taxon>Magnoliopsida</taxon>
        <taxon>eudicotyledons</taxon>
        <taxon>Gunneridae</taxon>
        <taxon>Pentapetalae</taxon>
        <taxon>Caryophyllales</taxon>
        <taxon>Caryophyllaceae</taxon>
        <taxon>Caryophylleae</taxon>
        <taxon>Saponaria</taxon>
    </lineage>
</organism>
<dbReference type="Proteomes" id="UP001443914">
    <property type="component" value="Unassembled WGS sequence"/>
</dbReference>
<gene>
    <name evidence="2" type="ORF">RND81_09G091300</name>
</gene>
<feature type="compositionally biased region" description="Basic and acidic residues" evidence="1">
    <location>
        <begin position="102"/>
        <end position="115"/>
    </location>
</feature>
<feature type="region of interest" description="Disordered" evidence="1">
    <location>
        <begin position="13"/>
        <end position="36"/>
    </location>
</feature>
<feature type="region of interest" description="Disordered" evidence="1">
    <location>
        <begin position="175"/>
        <end position="214"/>
    </location>
</feature>
<evidence type="ECO:0000313" key="2">
    <source>
        <dbReference type="EMBL" id="KAK9689923.1"/>
    </source>
</evidence>
<proteinExistence type="predicted"/>
<feature type="region of interest" description="Disordered" evidence="1">
    <location>
        <begin position="53"/>
        <end position="84"/>
    </location>
</feature>
<evidence type="ECO:0000256" key="1">
    <source>
        <dbReference type="SAM" id="MobiDB-lite"/>
    </source>
</evidence>
<dbReference type="PANTHER" id="PTHR34952:SF2">
    <property type="entry name" value="OS05G0113500 PROTEIN"/>
    <property type="match status" value="1"/>
</dbReference>
<feature type="compositionally biased region" description="Acidic residues" evidence="1">
    <location>
        <begin position="58"/>
        <end position="77"/>
    </location>
</feature>
<comment type="caution">
    <text evidence="2">The sequence shown here is derived from an EMBL/GenBank/DDBJ whole genome shotgun (WGS) entry which is preliminary data.</text>
</comment>
<accession>A0AAW1IKL9</accession>
<evidence type="ECO:0000313" key="3">
    <source>
        <dbReference type="Proteomes" id="UP001443914"/>
    </source>
</evidence>
<sequence>MDDFRAVKSALRSAYGGHGLEQPSVIKKQHTQDTHGLDPILNLQNELHDKLHVKGEDSETSDSPTDEDGSSGLDDENISNHTLNMDDSMHKCATFPVSACSKGKEPESQLEDGEHCGPSVSVPTTQKLVSAMKGSREKEGIPRKKLSVSWAPDVYDPPPTSVSHYPKKKNYQQYSKSYKKHGKGKQKSKYVRGGGSGQKEKKHHRKTTSGMSDRILDSYEDTNRSHSSKSSLELLDFNDPGIGSPDTNCGSKFLGRTSGTMHCVY</sequence>
<keyword evidence="3" id="KW-1185">Reference proteome</keyword>
<protein>
    <submittedName>
        <fullName evidence="2">Uncharacterized protein</fullName>
    </submittedName>
</protein>